<dbReference type="InterPro" id="IPR054480">
    <property type="entry name" value="AHAS_small-like_ACT"/>
</dbReference>
<dbReference type="InterPro" id="IPR027271">
    <property type="entry name" value="Acetolactate_synth/TF_NikR_C"/>
</dbReference>
<dbReference type="Pfam" id="PF22629">
    <property type="entry name" value="ACT_AHAS_ss"/>
    <property type="match status" value="1"/>
</dbReference>
<gene>
    <name evidence="7" type="primary">ilvH_25</name>
    <name evidence="7" type="ORF">SDC9_116162</name>
</gene>
<dbReference type="UniPathway" id="UPA00049">
    <property type="reaction ID" value="UER00059"/>
</dbReference>
<dbReference type="AlphaFoldDB" id="A0A645BVT6"/>
<dbReference type="Gene3D" id="3.30.70.260">
    <property type="match status" value="1"/>
</dbReference>
<dbReference type="CDD" id="cd04878">
    <property type="entry name" value="ACT_AHAS"/>
    <property type="match status" value="1"/>
</dbReference>
<dbReference type="FunFam" id="3.30.70.260:FF:000001">
    <property type="entry name" value="Acetolactate synthase, small subunit"/>
    <property type="match status" value="1"/>
</dbReference>
<keyword evidence="7" id="KW-0808">Transferase</keyword>
<proteinExistence type="inferred from homology"/>
<evidence type="ECO:0000256" key="5">
    <source>
        <dbReference type="ARBA" id="ARBA00023304"/>
    </source>
</evidence>
<dbReference type="Pfam" id="PF10369">
    <property type="entry name" value="ALS_ss_C"/>
    <property type="match status" value="1"/>
</dbReference>
<keyword evidence="4" id="KW-0028">Amino-acid biosynthesis</keyword>
<evidence type="ECO:0000256" key="4">
    <source>
        <dbReference type="ARBA" id="ARBA00022605"/>
    </source>
</evidence>
<sequence length="183" mass="20402">MHHTFVALVEDKPGVLNRVVSVFRRRNFNIESLTVGRTHKEGISRITIVVDSDKTEIERIMPYMHKLINVVQVEDLTEVPRVSRDLAMVKVSASSESRSAVMQLAEVFRARIVDVATDSLIIEITGDEEKINGFVEVLKPFGIIEMVRTGIIAMERGIPTVLTSLAESSPVDYSISSQMGSLF</sequence>
<dbReference type="InterPro" id="IPR045865">
    <property type="entry name" value="ACT-like_dom_sf"/>
</dbReference>
<dbReference type="SUPFAM" id="SSF55021">
    <property type="entry name" value="ACT-like"/>
    <property type="match status" value="2"/>
</dbReference>
<dbReference type="InterPro" id="IPR004789">
    <property type="entry name" value="Acetalactate_synth_ssu"/>
</dbReference>
<dbReference type="InterPro" id="IPR019455">
    <property type="entry name" value="Acetolactate_synth_ssu_C"/>
</dbReference>
<organism evidence="7">
    <name type="scientific">bioreactor metagenome</name>
    <dbReference type="NCBI Taxonomy" id="1076179"/>
    <lineage>
        <taxon>unclassified sequences</taxon>
        <taxon>metagenomes</taxon>
        <taxon>ecological metagenomes</taxon>
    </lineage>
</organism>
<evidence type="ECO:0000256" key="1">
    <source>
        <dbReference type="ARBA" id="ARBA00004974"/>
    </source>
</evidence>
<dbReference type="Gene3D" id="3.30.70.1150">
    <property type="entry name" value="ACT-like. Chain A, domain 2"/>
    <property type="match status" value="1"/>
</dbReference>
<dbReference type="PANTHER" id="PTHR30239">
    <property type="entry name" value="ACETOLACTATE SYNTHASE SMALL SUBUNIT"/>
    <property type="match status" value="1"/>
</dbReference>
<dbReference type="InterPro" id="IPR002912">
    <property type="entry name" value="ACT_dom"/>
</dbReference>
<keyword evidence="5" id="KW-0100">Branched-chain amino acid biosynthesis</keyword>
<dbReference type="EMBL" id="VSSQ01022720">
    <property type="protein sequence ID" value="MPM69218.1"/>
    <property type="molecule type" value="Genomic_DNA"/>
</dbReference>
<dbReference type="PANTHER" id="PTHR30239:SF0">
    <property type="entry name" value="ACETOLACTATE SYNTHASE SMALL SUBUNIT 1, CHLOROPLASTIC"/>
    <property type="match status" value="1"/>
</dbReference>
<dbReference type="GO" id="GO:0003984">
    <property type="term" value="F:acetolactate synthase activity"/>
    <property type="evidence" value="ECO:0007669"/>
    <property type="project" value="UniProtKB-EC"/>
</dbReference>
<dbReference type="GO" id="GO:0005829">
    <property type="term" value="C:cytosol"/>
    <property type="evidence" value="ECO:0007669"/>
    <property type="project" value="TreeGrafter"/>
</dbReference>
<reference evidence="7" key="1">
    <citation type="submission" date="2019-08" db="EMBL/GenBank/DDBJ databases">
        <authorList>
            <person name="Kucharzyk K."/>
            <person name="Murdoch R.W."/>
            <person name="Higgins S."/>
            <person name="Loffler F."/>
        </authorList>
    </citation>
    <scope>NUCLEOTIDE SEQUENCE</scope>
</reference>
<dbReference type="UniPathway" id="UPA00047">
    <property type="reaction ID" value="UER00055"/>
</dbReference>
<comment type="pathway">
    <text evidence="2">Amino-acid biosynthesis; L-valine biosynthesis; L-valine from pyruvate: step 1/4.</text>
</comment>
<dbReference type="GO" id="GO:1990610">
    <property type="term" value="F:acetolactate synthase regulator activity"/>
    <property type="evidence" value="ECO:0007669"/>
    <property type="project" value="InterPro"/>
</dbReference>
<comment type="similarity">
    <text evidence="3">Belongs to the acetolactate synthase small subunit family.</text>
</comment>
<comment type="caution">
    <text evidence="7">The sequence shown here is derived from an EMBL/GenBank/DDBJ whole genome shotgun (WGS) entry which is preliminary data.</text>
</comment>
<dbReference type="InterPro" id="IPR039557">
    <property type="entry name" value="AHAS_ACT"/>
</dbReference>
<dbReference type="GO" id="GO:0009097">
    <property type="term" value="P:isoleucine biosynthetic process"/>
    <property type="evidence" value="ECO:0007669"/>
    <property type="project" value="UniProtKB-UniPathway"/>
</dbReference>
<protein>
    <submittedName>
        <fullName evidence="7">Acetolactate synthase small subunit</fullName>
        <ecNumber evidence="7">2.2.1.6</ecNumber>
    </submittedName>
</protein>
<feature type="domain" description="ACT" evidence="6">
    <location>
        <begin position="4"/>
        <end position="81"/>
    </location>
</feature>
<dbReference type="GO" id="GO:0009099">
    <property type="term" value="P:L-valine biosynthetic process"/>
    <property type="evidence" value="ECO:0007669"/>
    <property type="project" value="UniProtKB-UniPathway"/>
</dbReference>
<name>A0A645BVT6_9ZZZZ</name>
<dbReference type="FunFam" id="3.30.70.1150:FF:000001">
    <property type="entry name" value="Acetolactate synthase small subunit"/>
    <property type="match status" value="1"/>
</dbReference>
<evidence type="ECO:0000259" key="6">
    <source>
        <dbReference type="PROSITE" id="PS51671"/>
    </source>
</evidence>
<evidence type="ECO:0000256" key="3">
    <source>
        <dbReference type="ARBA" id="ARBA00006341"/>
    </source>
</evidence>
<evidence type="ECO:0000256" key="2">
    <source>
        <dbReference type="ARBA" id="ARBA00005025"/>
    </source>
</evidence>
<comment type="pathway">
    <text evidence="1">Amino-acid biosynthesis; L-isoleucine biosynthesis; L-isoleucine from 2-oxobutanoate: step 1/4.</text>
</comment>
<dbReference type="NCBIfam" id="NF008864">
    <property type="entry name" value="PRK11895.1"/>
    <property type="match status" value="1"/>
</dbReference>
<evidence type="ECO:0000313" key="7">
    <source>
        <dbReference type="EMBL" id="MPM69218.1"/>
    </source>
</evidence>
<accession>A0A645BVT6</accession>
<dbReference type="NCBIfam" id="TIGR00119">
    <property type="entry name" value="acolac_sm"/>
    <property type="match status" value="1"/>
</dbReference>
<dbReference type="PROSITE" id="PS51671">
    <property type="entry name" value="ACT"/>
    <property type="match status" value="1"/>
</dbReference>
<dbReference type="EC" id="2.2.1.6" evidence="7"/>